<feature type="transmembrane region" description="Helical" evidence="1">
    <location>
        <begin position="314"/>
        <end position="334"/>
    </location>
</feature>
<dbReference type="InterPro" id="IPR001633">
    <property type="entry name" value="EAL_dom"/>
</dbReference>
<dbReference type="PANTHER" id="PTHR44757">
    <property type="entry name" value="DIGUANYLATE CYCLASE DGCP"/>
    <property type="match status" value="1"/>
</dbReference>
<dbReference type="CDD" id="cd01948">
    <property type="entry name" value="EAL"/>
    <property type="match status" value="1"/>
</dbReference>
<gene>
    <name evidence="3" type="ORF">JF539_08150</name>
</gene>
<dbReference type="InterPro" id="IPR000160">
    <property type="entry name" value="GGDEF_dom"/>
</dbReference>
<comment type="caution">
    <text evidence="3">The sequence shown here is derived from an EMBL/GenBank/DDBJ whole genome shotgun (WGS) entry which is preliminary data.</text>
</comment>
<evidence type="ECO:0000313" key="4">
    <source>
        <dbReference type="Proteomes" id="UP000664096"/>
    </source>
</evidence>
<dbReference type="InterPro" id="IPR035919">
    <property type="entry name" value="EAL_sf"/>
</dbReference>
<dbReference type="Gene3D" id="3.30.450.20">
    <property type="entry name" value="PAS domain"/>
    <property type="match status" value="1"/>
</dbReference>
<organism evidence="3 4">
    <name type="scientific">Roseibium aggregatum</name>
    <dbReference type="NCBI Taxonomy" id="187304"/>
    <lineage>
        <taxon>Bacteria</taxon>
        <taxon>Pseudomonadati</taxon>
        <taxon>Pseudomonadota</taxon>
        <taxon>Alphaproteobacteria</taxon>
        <taxon>Hyphomicrobiales</taxon>
        <taxon>Stappiaceae</taxon>
        <taxon>Roseibium</taxon>
    </lineage>
</organism>
<dbReference type="Pfam" id="PF05226">
    <property type="entry name" value="CHASE2"/>
    <property type="match status" value="1"/>
</dbReference>
<dbReference type="InterPro" id="IPR035965">
    <property type="entry name" value="PAS-like_dom_sf"/>
</dbReference>
<feature type="transmembrane region" description="Helical" evidence="1">
    <location>
        <begin position="259"/>
        <end position="279"/>
    </location>
</feature>
<dbReference type="EMBL" id="JAEKJZ010000001">
    <property type="protein sequence ID" value="MBN9670307.1"/>
    <property type="molecule type" value="Genomic_DNA"/>
</dbReference>
<dbReference type="Gene3D" id="3.30.70.270">
    <property type="match status" value="1"/>
</dbReference>
<dbReference type="SUPFAM" id="SSF55073">
    <property type="entry name" value="Nucleotide cyclase"/>
    <property type="match status" value="1"/>
</dbReference>
<dbReference type="RefSeq" id="WP_207139801.1">
    <property type="nucleotide sequence ID" value="NZ_JAEKJZ010000001.1"/>
</dbReference>
<dbReference type="InterPro" id="IPR052155">
    <property type="entry name" value="Biofilm_reg_signaling"/>
</dbReference>
<dbReference type="Gene3D" id="3.20.20.450">
    <property type="entry name" value="EAL domain"/>
    <property type="match status" value="1"/>
</dbReference>
<sequence>MILTLIIVAGVLAMRAWGLTAEFDRYLWETRFSLDQRPVSGEIVMVDIDARSLDQLGVWPLPRRIYADLIDRLNAAGAEEIVFDVDFSSASDAEEDRIFASAIERAGNVSLAVFLQSATADPDSGQIINRPLDMFLENAWPVVVMVPMEDDSRIWRNLYGYDIGGTTELSVASYMSGYSGDPAGAFTLDFGIAIDQLPRVSLIDALNAAADEETFAGRKVIVGASALELRDLFAVPVFDLLPGSLIQALGAETLIQNRALTIGGEGVAVAGVLIVLLLLMMTSIDGWRVKVVILGLCAVVIEVIAFALHKNETLLASTASAHIALLIAAAGVVFRELGFHKILLHVTTIGKRNSERMLGLVFDDSFDAIVVLNAQGRITAASQVARTLFKCHEPVGKAAADLLPQDLVDEANSVLAMQSTTVPVPKISVLHRHGEKHRYIEYVVTRSERAVAKADRRRQVETQAVACLTCRDVTEERESAAQLKYLARFNPITGLLNRAGFEDELTKLAAGTRTSGRDLLVVQFAIINLDQIIASLGFSFGDKIRHAVASRLKNYLEHEVVWSAITADVFAGALAIDPDADFEESFVETVERVVGEDYSLDGSRITVQLKFGYVRSNGPMAADEVLKASGNALSRVRRETRSAVLAFRPEMNEALERRRKLETELFKAIVRDELRVVYQPLVDLKDGAIVGAEALLRWEHRLMGSISPVEFIPIAEENGYIVELGAWVLNRAMKEAMTLSDALRLSVNVSAIQFSRGNVVSTVIEALDRTNFPAGRLDLEITESLFIDESLDLRFCMEELKALGCSFSLDDFGTGYSSLGYIPKYPFSKIKLDRSFVRENIDSEKDIAIIEAVLHLASGNNMSVLVEGIETPDQARKLCELGCQYGQGYLYGRPMSAIELSALLASAGQYPELKTSCS</sequence>
<evidence type="ECO:0000256" key="1">
    <source>
        <dbReference type="SAM" id="Phobius"/>
    </source>
</evidence>
<feature type="transmembrane region" description="Helical" evidence="1">
    <location>
        <begin position="291"/>
        <end position="308"/>
    </location>
</feature>
<dbReference type="InterPro" id="IPR000014">
    <property type="entry name" value="PAS"/>
</dbReference>
<protein>
    <submittedName>
        <fullName evidence="3">EAL domain-containing protein</fullName>
    </submittedName>
</protein>
<dbReference type="PANTHER" id="PTHR44757:SF2">
    <property type="entry name" value="BIOFILM ARCHITECTURE MAINTENANCE PROTEIN MBAA"/>
    <property type="match status" value="1"/>
</dbReference>
<keyword evidence="1" id="KW-0472">Membrane</keyword>
<dbReference type="AlphaFoldDB" id="A0A939EBS7"/>
<dbReference type="InterPro" id="IPR029787">
    <property type="entry name" value="Nucleotide_cyclase"/>
</dbReference>
<dbReference type="SMART" id="SM01080">
    <property type="entry name" value="CHASE2"/>
    <property type="match status" value="1"/>
</dbReference>
<dbReference type="Proteomes" id="UP000664096">
    <property type="component" value="Unassembled WGS sequence"/>
</dbReference>
<proteinExistence type="predicted"/>
<name>A0A939EBS7_9HYPH</name>
<keyword evidence="1" id="KW-1133">Transmembrane helix</keyword>
<dbReference type="Pfam" id="PF00990">
    <property type="entry name" value="GGDEF"/>
    <property type="match status" value="1"/>
</dbReference>
<dbReference type="SMART" id="SM00052">
    <property type="entry name" value="EAL"/>
    <property type="match status" value="1"/>
</dbReference>
<dbReference type="SUPFAM" id="SSF141868">
    <property type="entry name" value="EAL domain-like"/>
    <property type="match status" value="1"/>
</dbReference>
<evidence type="ECO:0000313" key="3">
    <source>
        <dbReference type="EMBL" id="MBN9670307.1"/>
    </source>
</evidence>
<dbReference type="SMART" id="SM00091">
    <property type="entry name" value="PAS"/>
    <property type="match status" value="1"/>
</dbReference>
<feature type="domain" description="EAL" evidence="2">
    <location>
        <begin position="658"/>
        <end position="908"/>
    </location>
</feature>
<reference evidence="3" key="1">
    <citation type="submission" date="2020-12" db="EMBL/GenBank/DDBJ databases">
        <title>Oil enriched cultivation method for isolating marine PHA-producing bacteria.</title>
        <authorList>
            <person name="Zheng W."/>
            <person name="Yu S."/>
            <person name="Huang Y."/>
        </authorList>
    </citation>
    <scope>NUCLEOTIDE SEQUENCE</scope>
    <source>
        <strain evidence="3">SY-2-12</strain>
    </source>
</reference>
<keyword evidence="1" id="KW-0812">Transmembrane</keyword>
<dbReference type="PROSITE" id="PS50883">
    <property type="entry name" value="EAL"/>
    <property type="match status" value="1"/>
</dbReference>
<dbReference type="SUPFAM" id="SSF55785">
    <property type="entry name" value="PYP-like sensor domain (PAS domain)"/>
    <property type="match status" value="1"/>
</dbReference>
<dbReference type="SMART" id="SM00267">
    <property type="entry name" value="GGDEF"/>
    <property type="match status" value="1"/>
</dbReference>
<dbReference type="InterPro" id="IPR007890">
    <property type="entry name" value="CHASE2"/>
</dbReference>
<dbReference type="InterPro" id="IPR043128">
    <property type="entry name" value="Rev_trsase/Diguanyl_cyclase"/>
</dbReference>
<dbReference type="Pfam" id="PF00563">
    <property type="entry name" value="EAL"/>
    <property type="match status" value="1"/>
</dbReference>
<accession>A0A939EBS7</accession>
<evidence type="ECO:0000259" key="2">
    <source>
        <dbReference type="PROSITE" id="PS50883"/>
    </source>
</evidence>